<dbReference type="Proteomes" id="UP001519342">
    <property type="component" value="Unassembled WGS sequence"/>
</dbReference>
<keyword evidence="4" id="KW-0378">Hydrolase</keyword>
<comment type="catalytic activity">
    <reaction evidence="6">
        <text>P(1),P(4)-bis(5'-adenosyl) tetraphosphate + H2O = 2 ADP + 2 H(+)</text>
        <dbReference type="Rhea" id="RHEA:24252"/>
        <dbReference type="ChEBI" id="CHEBI:15377"/>
        <dbReference type="ChEBI" id="CHEBI:15378"/>
        <dbReference type="ChEBI" id="CHEBI:58141"/>
        <dbReference type="ChEBI" id="CHEBI:456216"/>
        <dbReference type="EC" id="3.6.1.41"/>
    </reaction>
</comment>
<dbReference type="SUPFAM" id="SSF109604">
    <property type="entry name" value="HD-domain/PDEase-like"/>
    <property type="match status" value="1"/>
</dbReference>
<dbReference type="CDD" id="cd00077">
    <property type="entry name" value="HDc"/>
    <property type="match status" value="1"/>
</dbReference>
<dbReference type="NCBIfam" id="TIGR00277">
    <property type="entry name" value="HDIG"/>
    <property type="match status" value="1"/>
</dbReference>
<keyword evidence="3" id="KW-0547">Nucleotide-binding</keyword>
<dbReference type="InterPro" id="IPR051094">
    <property type="entry name" value="Diverse_Catalytic_Enzymes"/>
</dbReference>
<gene>
    <name evidence="8" type="ORF">J2Z76_000829</name>
</gene>
<dbReference type="InterPro" id="IPR006674">
    <property type="entry name" value="HD_domain"/>
</dbReference>
<dbReference type="InterPro" id="IPR003607">
    <property type="entry name" value="HD/PDEase_dom"/>
</dbReference>
<sequence length="168" mass="19210">MNIEEMKVELEKSVGTKLFGHCVRTMEEAVKLAKNYNVDVEKAKLAGLLHDCGKLWDKQTDNLKHAKVGAELAKKSYSIQDVDILNAIRYHTTGREAMSLLEKIIYIADKIEPNRNFAGVEEIRELAYNNINEAIIKSLISTISFVKQRNLELDSESLKTLNYLNKRR</sequence>
<dbReference type="Gene3D" id="1.10.3210.10">
    <property type="entry name" value="Hypothetical protein af1432"/>
    <property type="match status" value="1"/>
</dbReference>
<accession>A0ABS4GBR5</accession>
<evidence type="ECO:0000256" key="5">
    <source>
        <dbReference type="ARBA" id="ARBA00023004"/>
    </source>
</evidence>
<dbReference type="NCBIfam" id="TIGR00488">
    <property type="entry name" value="bis(5'-nucleosyl)-tetraphosphatase (symmetrical) YqeK"/>
    <property type="match status" value="1"/>
</dbReference>
<evidence type="ECO:0000256" key="4">
    <source>
        <dbReference type="ARBA" id="ARBA00022801"/>
    </source>
</evidence>
<dbReference type="SMART" id="SM00471">
    <property type="entry name" value="HDc"/>
    <property type="match status" value="1"/>
</dbReference>
<proteinExistence type="predicted"/>
<evidence type="ECO:0000256" key="1">
    <source>
        <dbReference type="ARBA" id="ARBA00012506"/>
    </source>
</evidence>
<evidence type="ECO:0000313" key="8">
    <source>
        <dbReference type="EMBL" id="MBP1924972.1"/>
    </source>
</evidence>
<name>A0ABS4GBR5_9FIRM</name>
<comment type="caution">
    <text evidence="8">The sequence shown here is derived from an EMBL/GenBank/DDBJ whole genome shotgun (WGS) entry which is preliminary data.</text>
</comment>
<dbReference type="PANTHER" id="PTHR35795:SF1">
    <property type="entry name" value="BIS(5'-NUCLEOSYL)-TETRAPHOSPHATASE, SYMMETRICAL"/>
    <property type="match status" value="1"/>
</dbReference>
<evidence type="ECO:0000259" key="7">
    <source>
        <dbReference type="PROSITE" id="PS51831"/>
    </source>
</evidence>
<evidence type="ECO:0000313" key="9">
    <source>
        <dbReference type="Proteomes" id="UP001519342"/>
    </source>
</evidence>
<dbReference type="EC" id="3.6.1.41" evidence="1"/>
<dbReference type="InterPro" id="IPR006675">
    <property type="entry name" value="HDIG_dom"/>
</dbReference>
<evidence type="ECO:0000256" key="3">
    <source>
        <dbReference type="ARBA" id="ARBA00022741"/>
    </source>
</evidence>
<dbReference type="InterPro" id="IPR005249">
    <property type="entry name" value="YqeK"/>
</dbReference>
<reference evidence="8 9" key="1">
    <citation type="submission" date="2021-03" db="EMBL/GenBank/DDBJ databases">
        <title>Genomic Encyclopedia of Type Strains, Phase IV (KMG-IV): sequencing the most valuable type-strain genomes for metagenomic binning, comparative biology and taxonomic classification.</title>
        <authorList>
            <person name="Goeker M."/>
        </authorList>
    </citation>
    <scope>NUCLEOTIDE SEQUENCE [LARGE SCALE GENOMIC DNA]</scope>
    <source>
        <strain evidence="8 9">DSM 24004</strain>
    </source>
</reference>
<dbReference type="PROSITE" id="PS51831">
    <property type="entry name" value="HD"/>
    <property type="match status" value="1"/>
</dbReference>
<feature type="domain" description="HD" evidence="7">
    <location>
        <begin position="18"/>
        <end position="114"/>
    </location>
</feature>
<organism evidence="8 9">
    <name type="scientific">Sedimentibacter acidaminivorans</name>
    <dbReference type="NCBI Taxonomy" id="913099"/>
    <lineage>
        <taxon>Bacteria</taxon>
        <taxon>Bacillati</taxon>
        <taxon>Bacillota</taxon>
        <taxon>Tissierellia</taxon>
        <taxon>Sedimentibacter</taxon>
    </lineage>
</organism>
<dbReference type="Pfam" id="PF01966">
    <property type="entry name" value="HD"/>
    <property type="match status" value="1"/>
</dbReference>
<evidence type="ECO:0000256" key="6">
    <source>
        <dbReference type="ARBA" id="ARBA00049417"/>
    </source>
</evidence>
<keyword evidence="9" id="KW-1185">Reference proteome</keyword>
<dbReference type="PANTHER" id="PTHR35795">
    <property type="entry name" value="SLR1885 PROTEIN"/>
    <property type="match status" value="1"/>
</dbReference>
<dbReference type="EMBL" id="JAGGKS010000002">
    <property type="protein sequence ID" value="MBP1924972.1"/>
    <property type="molecule type" value="Genomic_DNA"/>
</dbReference>
<protein>
    <recommendedName>
        <fullName evidence="1">bis(5'-nucleosyl)-tetraphosphatase (symmetrical)</fullName>
        <ecNumber evidence="1">3.6.1.41</ecNumber>
    </recommendedName>
</protein>
<keyword evidence="5" id="KW-0408">Iron</keyword>
<dbReference type="RefSeq" id="WP_209510728.1">
    <property type="nucleotide sequence ID" value="NZ_JAGGKS010000002.1"/>
</dbReference>
<evidence type="ECO:0000256" key="2">
    <source>
        <dbReference type="ARBA" id="ARBA00022723"/>
    </source>
</evidence>
<keyword evidence="2" id="KW-0479">Metal-binding</keyword>